<reference evidence="1 2" key="1">
    <citation type="submission" date="2017-05" db="EMBL/GenBank/DDBJ databases">
        <title>Host range expansion of the Methanosphaera genus to humans and monogastric animals involves recent and extensive reduction in genome content.</title>
        <authorList>
            <person name="Hoedt E.C."/>
            <person name="Volmer J.G."/>
            <person name="Parks D.H."/>
            <person name="Rosewarne C.P."/>
            <person name="Denman S.E."/>
            <person name="Mcsweeney C.S."/>
            <person name="O Cuiv P."/>
            <person name="Hugenholtz P."/>
            <person name="Tyson G.W."/>
            <person name="Morrison M."/>
        </authorList>
    </citation>
    <scope>NUCLEOTIDE SEQUENCE [LARGE SCALE GENOMIC DNA]</scope>
    <source>
        <strain evidence="1 2">PA5</strain>
    </source>
</reference>
<accession>A0A328Q8C3</accession>
<dbReference type="Proteomes" id="UP000248557">
    <property type="component" value="Unassembled WGS sequence"/>
</dbReference>
<organism evidence="1 2">
    <name type="scientific">Methanosphaera stadtmanae</name>
    <dbReference type="NCBI Taxonomy" id="2317"/>
    <lineage>
        <taxon>Archaea</taxon>
        <taxon>Methanobacteriati</taxon>
        <taxon>Methanobacteriota</taxon>
        <taxon>Methanomada group</taxon>
        <taxon>Methanobacteria</taxon>
        <taxon>Methanobacteriales</taxon>
        <taxon>Methanobacteriaceae</taxon>
        <taxon>Methanosphaera</taxon>
    </lineage>
</organism>
<comment type="caution">
    <text evidence="1">The sequence shown here is derived from an EMBL/GenBank/DDBJ whole genome shotgun (WGS) entry which is preliminary data.</text>
</comment>
<evidence type="ECO:0000313" key="2">
    <source>
        <dbReference type="Proteomes" id="UP000248557"/>
    </source>
</evidence>
<name>A0A328Q8C3_9EURY</name>
<dbReference type="EMBL" id="NGJK01000059">
    <property type="protein sequence ID" value="RAP02970.1"/>
    <property type="molecule type" value="Genomic_DNA"/>
</dbReference>
<protein>
    <submittedName>
        <fullName evidence="1">Uncharacterized protein</fullName>
    </submittedName>
</protein>
<dbReference type="AlphaFoldDB" id="A0A328Q8C3"/>
<dbReference type="RefSeq" id="WP_112149592.1">
    <property type="nucleotide sequence ID" value="NZ_NGJK01000059.1"/>
</dbReference>
<proteinExistence type="predicted"/>
<sequence length="81" mass="9400">MTAPETIINLVEKFQRNEYIYKDSTQYDEENTKIEFINPFFEALGWDVTNKKQKAPQYKDVEFENTLRGGGGGNNCSRLCI</sequence>
<gene>
    <name evidence="1" type="ORF">CA615_04720</name>
</gene>
<evidence type="ECO:0000313" key="1">
    <source>
        <dbReference type="EMBL" id="RAP02970.1"/>
    </source>
</evidence>